<sequence>MSNKSRNLRFCIFCGARPNFIKVAPIVRLLEKMQAEGSSACQVSYSMVYAGKSDDITLEDSLFDNLQISRPAVCLGVVCENLNDLTGQVMSKFELYLQEHPADFVIVVDDLASTMAAAIVTKKQAITLAHIAAGTRSFDITMPKEINRLVIDGLSDVLFTAGLSNNSIANKEGAELSKVYMVGNILIDNIRYNRERMGGMSFECISALKGLNLKAKQYYVFTLNRKALMSDKENLEKMLDAMMQNVGNMPVIAPLRASAIEAISTMAVTKHPDLHIVEPLGYLDFAYLLANARGIITDSGNVAEEATFNNVPCATLNSYTEHIETVKQGTNVLVGEDADKLGKAVADMTNDAWKPANIPDRWDGRSAERIVQTLIGLME</sequence>
<dbReference type="STRING" id="28128.HMPREF3226_00537"/>
<dbReference type="Gene3D" id="3.40.50.2000">
    <property type="entry name" value="Glycogen Phosphorylase B"/>
    <property type="match status" value="2"/>
</dbReference>
<evidence type="ECO:0000313" key="3">
    <source>
        <dbReference type="EMBL" id="KXA43002.1"/>
    </source>
</evidence>
<dbReference type="PATRIC" id="fig|28128.5.peg.540"/>
<protein>
    <submittedName>
        <fullName evidence="3">UDP-N-acetylglucosamine 2-epimerase</fullName>
    </submittedName>
</protein>
<dbReference type="PANTHER" id="PTHR43174:SF1">
    <property type="entry name" value="UDP-N-ACETYLGLUCOSAMINE 2-EPIMERASE"/>
    <property type="match status" value="1"/>
</dbReference>
<evidence type="ECO:0000313" key="4">
    <source>
        <dbReference type="Proteomes" id="UP000070533"/>
    </source>
</evidence>
<evidence type="ECO:0000259" key="2">
    <source>
        <dbReference type="Pfam" id="PF02350"/>
    </source>
</evidence>
<dbReference type="InterPro" id="IPR029767">
    <property type="entry name" value="WecB-like"/>
</dbReference>
<dbReference type="SUPFAM" id="SSF53756">
    <property type="entry name" value="UDP-Glycosyltransferase/glycogen phosphorylase"/>
    <property type="match status" value="1"/>
</dbReference>
<dbReference type="RefSeq" id="WP_060940207.1">
    <property type="nucleotide sequence ID" value="NZ_CAMXYN010000020.1"/>
</dbReference>
<comment type="similarity">
    <text evidence="1">Belongs to the UDP-N-acetylglucosamine 2-epimerase family.</text>
</comment>
<dbReference type="InterPro" id="IPR003331">
    <property type="entry name" value="UDP_GlcNAc_Epimerase_2_dom"/>
</dbReference>
<evidence type="ECO:0000256" key="1">
    <source>
        <dbReference type="RuleBase" id="RU003513"/>
    </source>
</evidence>
<dbReference type="OrthoDB" id="9803238at2"/>
<dbReference type="EMBL" id="LRQG01000021">
    <property type="protein sequence ID" value="KXA43002.1"/>
    <property type="molecule type" value="Genomic_DNA"/>
</dbReference>
<feature type="domain" description="UDP-N-acetylglucosamine 2-epimerase" evidence="2">
    <location>
        <begin position="43"/>
        <end position="374"/>
    </location>
</feature>
<proteinExistence type="inferred from homology"/>
<dbReference type="Pfam" id="PF02350">
    <property type="entry name" value="Epimerase_2"/>
    <property type="match status" value="1"/>
</dbReference>
<dbReference type="eggNOG" id="COG0381">
    <property type="taxonomic scope" value="Bacteria"/>
</dbReference>
<dbReference type="PANTHER" id="PTHR43174">
    <property type="entry name" value="UDP-N-ACETYLGLUCOSAMINE 2-EPIMERASE"/>
    <property type="match status" value="1"/>
</dbReference>
<organism evidence="3 4">
    <name type="scientific">Prevotella corporis</name>
    <dbReference type="NCBI Taxonomy" id="28128"/>
    <lineage>
        <taxon>Bacteria</taxon>
        <taxon>Pseudomonadati</taxon>
        <taxon>Bacteroidota</taxon>
        <taxon>Bacteroidia</taxon>
        <taxon>Bacteroidales</taxon>
        <taxon>Prevotellaceae</taxon>
        <taxon>Prevotella</taxon>
    </lineage>
</organism>
<keyword evidence="1" id="KW-0413">Isomerase</keyword>
<dbReference type="GO" id="GO:0016853">
    <property type="term" value="F:isomerase activity"/>
    <property type="evidence" value="ECO:0007669"/>
    <property type="project" value="UniProtKB-KW"/>
</dbReference>
<keyword evidence="4" id="KW-1185">Reference proteome</keyword>
<dbReference type="Proteomes" id="UP000070533">
    <property type="component" value="Unassembled WGS sequence"/>
</dbReference>
<gene>
    <name evidence="3" type="ORF">HMPREF3226_00537</name>
</gene>
<comment type="caution">
    <text evidence="3">The sequence shown here is derived from an EMBL/GenBank/DDBJ whole genome shotgun (WGS) entry which is preliminary data.</text>
</comment>
<name>A0A133QJI8_9BACT</name>
<dbReference type="AlphaFoldDB" id="A0A133QJI8"/>
<reference evidence="4" key="1">
    <citation type="submission" date="2016-01" db="EMBL/GenBank/DDBJ databases">
        <authorList>
            <person name="Mitreva M."/>
            <person name="Pepin K.H."/>
            <person name="Mihindukulasuriya K.A."/>
            <person name="Fulton R."/>
            <person name="Fronick C."/>
            <person name="O'Laughlin M."/>
            <person name="Miner T."/>
            <person name="Herter B."/>
            <person name="Rosa B.A."/>
            <person name="Cordes M."/>
            <person name="Tomlinson C."/>
            <person name="Wollam A."/>
            <person name="Palsikar V.B."/>
            <person name="Mardis E.R."/>
            <person name="Wilson R.K."/>
        </authorList>
    </citation>
    <scope>NUCLEOTIDE SEQUENCE [LARGE SCALE GENOMIC DNA]</scope>
    <source>
        <strain evidence="4">MJR7716</strain>
    </source>
</reference>
<accession>A0A133QJI8</accession>